<comment type="cofactor">
    <cofactor evidence="2 8">
        <name>NAD(+)</name>
        <dbReference type="ChEBI" id="CHEBI:57540"/>
    </cofactor>
</comment>
<evidence type="ECO:0000256" key="2">
    <source>
        <dbReference type="ARBA" id="ARBA00001911"/>
    </source>
</evidence>
<name>A0A2A9MFY7_BESBE</name>
<dbReference type="OrthoDB" id="9402762at2759"/>
<dbReference type="GO" id="GO:0003978">
    <property type="term" value="F:UDP-glucose 4-epimerase activity"/>
    <property type="evidence" value="ECO:0007669"/>
    <property type="project" value="UniProtKB-UniRule"/>
</dbReference>
<keyword evidence="7 8" id="KW-0413">Isomerase</keyword>
<dbReference type="GO" id="GO:0005829">
    <property type="term" value="C:cytosol"/>
    <property type="evidence" value="ECO:0007669"/>
    <property type="project" value="TreeGrafter"/>
</dbReference>
<dbReference type="Gene3D" id="3.40.50.720">
    <property type="entry name" value="NAD(P)-binding Rossmann-like Domain"/>
    <property type="match status" value="1"/>
</dbReference>
<dbReference type="CDD" id="cd05247">
    <property type="entry name" value="UDP_G4E_1_SDR_e"/>
    <property type="match status" value="1"/>
</dbReference>
<dbReference type="PANTHER" id="PTHR43725">
    <property type="entry name" value="UDP-GLUCOSE 4-EPIMERASE"/>
    <property type="match status" value="1"/>
</dbReference>
<comment type="caution">
    <text evidence="10">The sequence shown here is derived from an EMBL/GenBank/DDBJ whole genome shotgun (WGS) entry which is preliminary data.</text>
</comment>
<comment type="catalytic activity">
    <reaction evidence="1 8">
        <text>UDP-alpha-D-glucose = UDP-alpha-D-galactose</text>
        <dbReference type="Rhea" id="RHEA:22168"/>
        <dbReference type="ChEBI" id="CHEBI:58885"/>
        <dbReference type="ChEBI" id="CHEBI:66914"/>
        <dbReference type="EC" id="5.1.3.2"/>
    </reaction>
</comment>
<keyword evidence="6" id="KW-0299">Galactose metabolism</keyword>
<dbReference type="AlphaFoldDB" id="A0A2A9MFY7"/>
<dbReference type="RefSeq" id="XP_029219190.1">
    <property type="nucleotide sequence ID" value="XM_029364482.1"/>
</dbReference>
<dbReference type="VEuPathDB" id="ToxoDB:BESB_060680"/>
<dbReference type="KEGG" id="bbes:BESB_060680"/>
<dbReference type="GeneID" id="40310996"/>
<dbReference type="EMBL" id="NWUJ01000005">
    <property type="protein sequence ID" value="PFH35181.1"/>
    <property type="molecule type" value="Genomic_DNA"/>
</dbReference>
<dbReference type="NCBIfam" id="TIGR01179">
    <property type="entry name" value="galE"/>
    <property type="match status" value="1"/>
</dbReference>
<evidence type="ECO:0000313" key="11">
    <source>
        <dbReference type="Proteomes" id="UP000224006"/>
    </source>
</evidence>
<keyword evidence="5 8" id="KW-0520">NAD</keyword>
<dbReference type="InterPro" id="IPR001509">
    <property type="entry name" value="Epimerase_deHydtase"/>
</dbReference>
<evidence type="ECO:0000256" key="6">
    <source>
        <dbReference type="ARBA" id="ARBA00023144"/>
    </source>
</evidence>
<dbReference type="Gene3D" id="3.90.25.10">
    <property type="entry name" value="UDP-galactose 4-epimerase, domain 1"/>
    <property type="match status" value="1"/>
</dbReference>
<evidence type="ECO:0000256" key="4">
    <source>
        <dbReference type="ARBA" id="ARBA00013189"/>
    </source>
</evidence>
<evidence type="ECO:0000313" key="10">
    <source>
        <dbReference type="EMBL" id="PFH35181.1"/>
    </source>
</evidence>
<accession>A0A2A9MFY7</accession>
<protein>
    <recommendedName>
        <fullName evidence="4 8">UDP-glucose 4-epimerase</fullName>
        <ecNumber evidence="4 8">5.1.3.2</ecNumber>
    </recommendedName>
</protein>
<comment type="pathway">
    <text evidence="3 8">Carbohydrate metabolism; galactose metabolism.</text>
</comment>
<feature type="domain" description="NAD-dependent epimerase/dehydratase" evidence="9">
    <location>
        <begin position="12"/>
        <end position="275"/>
    </location>
</feature>
<dbReference type="SUPFAM" id="SSF51735">
    <property type="entry name" value="NAD(P)-binding Rossmann-fold domains"/>
    <property type="match status" value="1"/>
</dbReference>
<proteinExistence type="inferred from homology"/>
<evidence type="ECO:0000256" key="1">
    <source>
        <dbReference type="ARBA" id="ARBA00000083"/>
    </source>
</evidence>
<organism evidence="10 11">
    <name type="scientific">Besnoitia besnoiti</name>
    <name type="common">Apicomplexan protozoan</name>
    <dbReference type="NCBI Taxonomy" id="94643"/>
    <lineage>
        <taxon>Eukaryota</taxon>
        <taxon>Sar</taxon>
        <taxon>Alveolata</taxon>
        <taxon>Apicomplexa</taxon>
        <taxon>Conoidasida</taxon>
        <taxon>Coccidia</taxon>
        <taxon>Eucoccidiorida</taxon>
        <taxon>Eimeriorina</taxon>
        <taxon>Sarcocystidae</taxon>
        <taxon>Besnoitia</taxon>
    </lineage>
</organism>
<dbReference type="UniPathway" id="UPA00214"/>
<gene>
    <name evidence="10" type="ORF">BESB_060680</name>
</gene>
<dbReference type="InterPro" id="IPR005886">
    <property type="entry name" value="UDP_G4E"/>
</dbReference>
<dbReference type="Pfam" id="PF01370">
    <property type="entry name" value="Epimerase"/>
    <property type="match status" value="1"/>
</dbReference>
<dbReference type="GO" id="GO:0006012">
    <property type="term" value="P:galactose metabolic process"/>
    <property type="evidence" value="ECO:0007669"/>
    <property type="project" value="UniProtKB-UniPathway"/>
</dbReference>
<dbReference type="PANTHER" id="PTHR43725:SF47">
    <property type="entry name" value="UDP-GLUCOSE 4-EPIMERASE"/>
    <property type="match status" value="1"/>
</dbReference>
<dbReference type="STRING" id="94643.A0A2A9MFY7"/>
<keyword evidence="8" id="KW-0119">Carbohydrate metabolism</keyword>
<evidence type="ECO:0000256" key="3">
    <source>
        <dbReference type="ARBA" id="ARBA00004947"/>
    </source>
</evidence>
<comment type="subunit">
    <text evidence="8">Homodimer.</text>
</comment>
<dbReference type="InterPro" id="IPR036291">
    <property type="entry name" value="NAD(P)-bd_dom_sf"/>
</dbReference>
<keyword evidence="11" id="KW-1185">Reference proteome</keyword>
<dbReference type="Proteomes" id="UP000224006">
    <property type="component" value="Chromosome V"/>
</dbReference>
<evidence type="ECO:0000256" key="5">
    <source>
        <dbReference type="ARBA" id="ARBA00023027"/>
    </source>
</evidence>
<dbReference type="EC" id="5.1.3.2" evidence="4 8"/>
<comment type="similarity">
    <text evidence="8">Belongs to the NAD(P)-dependent epimerase/dehydratase family.</text>
</comment>
<reference evidence="10 11" key="1">
    <citation type="submission" date="2017-09" db="EMBL/GenBank/DDBJ databases">
        <title>Genome sequencing of Besnoitia besnoiti strain Bb-Ger1.</title>
        <authorList>
            <person name="Schares G."/>
            <person name="Venepally P."/>
            <person name="Lorenzi H.A."/>
        </authorList>
    </citation>
    <scope>NUCLEOTIDE SEQUENCE [LARGE SCALE GENOMIC DNA]</scope>
    <source>
        <strain evidence="10 11">Bb-Ger1</strain>
    </source>
</reference>
<evidence type="ECO:0000256" key="7">
    <source>
        <dbReference type="ARBA" id="ARBA00023235"/>
    </source>
</evidence>
<evidence type="ECO:0000256" key="8">
    <source>
        <dbReference type="RuleBase" id="RU366046"/>
    </source>
</evidence>
<sequence>MTANGLQKPLSVLCTGGLGYIGSHTVVQLVEEGFDVTIMDNLYNASEEVFRRIRKLTHCDNDVNGKSDASGSHCRLRFYNVDMRDEEALRKLFKDRHFDAVIHYAGLKAVGESVEMPLEYYYTNIVGTLNLLKVMDAADCRFLVFSSSAAVYKPKVGPVVETDPIGPSNPYAQTKSTIEQILKDLYNADKRWRMSILRYFNPVGSHHSGLIGESPKHPNNLVPYMQKVAVGQLPHLNVFGTDWDTPDGTGVRDYLHVEDLAAGHIAALRKLQKEQDGCLLVHNLGTGRGYSVLEMADIFERVSGRKIPRKAAPRRQGDLASVVADPSLAEKELGWKARRTMEEAVASAWKWQSQNPHGYNTADP</sequence>
<evidence type="ECO:0000259" key="9">
    <source>
        <dbReference type="Pfam" id="PF01370"/>
    </source>
</evidence>